<feature type="non-terminal residue" evidence="10">
    <location>
        <position position="1005"/>
    </location>
</feature>
<dbReference type="EMBL" id="KB445571">
    <property type="protein sequence ID" value="EMD95077.1"/>
    <property type="molecule type" value="Genomic_DNA"/>
</dbReference>
<dbReference type="OMA" id="TFDVIWY"/>
<proteinExistence type="inferred from homology"/>
<keyword evidence="7" id="KW-0539">Nucleus</keyword>
<comment type="subcellular location">
    <subcellularLocation>
        <location evidence="1">Nucleus</location>
    </subcellularLocation>
</comment>
<feature type="domain" description="BAH" evidence="9">
    <location>
        <begin position="465"/>
        <end position="591"/>
    </location>
</feature>
<feature type="active site" evidence="8">
    <location>
        <position position="696"/>
    </location>
</feature>
<evidence type="ECO:0000256" key="3">
    <source>
        <dbReference type="ARBA" id="ARBA00022603"/>
    </source>
</evidence>
<evidence type="ECO:0000256" key="1">
    <source>
        <dbReference type="ARBA" id="ARBA00004123"/>
    </source>
</evidence>
<evidence type="ECO:0000313" key="10">
    <source>
        <dbReference type="EMBL" id="EMD95077.1"/>
    </source>
</evidence>
<dbReference type="GO" id="GO:0005634">
    <property type="term" value="C:nucleus"/>
    <property type="evidence" value="ECO:0007669"/>
    <property type="project" value="UniProtKB-SubCell"/>
</dbReference>
<keyword evidence="4 8" id="KW-0808">Transferase</keyword>
<dbReference type="PANTHER" id="PTHR10629">
    <property type="entry name" value="CYTOSINE-SPECIFIC METHYLTRANSFERASE"/>
    <property type="match status" value="1"/>
</dbReference>
<feature type="non-terminal residue" evidence="10">
    <location>
        <position position="1"/>
    </location>
</feature>
<reference evidence="10 11" key="1">
    <citation type="journal article" date="2012" name="PLoS Pathog.">
        <title>Diverse lifestyles and strategies of plant pathogenesis encoded in the genomes of eighteen Dothideomycetes fungi.</title>
        <authorList>
            <person name="Ohm R.A."/>
            <person name="Feau N."/>
            <person name="Henrissat B."/>
            <person name="Schoch C.L."/>
            <person name="Horwitz B.A."/>
            <person name="Barry K.W."/>
            <person name="Condon B.J."/>
            <person name="Copeland A.C."/>
            <person name="Dhillon B."/>
            <person name="Glaser F."/>
            <person name="Hesse C.N."/>
            <person name="Kosti I."/>
            <person name="LaButti K."/>
            <person name="Lindquist E.A."/>
            <person name="Lucas S."/>
            <person name="Salamov A.A."/>
            <person name="Bradshaw R.E."/>
            <person name="Ciuffetti L."/>
            <person name="Hamelin R.C."/>
            <person name="Kema G.H.J."/>
            <person name="Lawrence C."/>
            <person name="Scott J.A."/>
            <person name="Spatafora J.W."/>
            <person name="Turgeon B.G."/>
            <person name="de Wit P.J.G.M."/>
            <person name="Zhong S."/>
            <person name="Goodwin S.B."/>
            <person name="Grigoriev I.V."/>
        </authorList>
    </citation>
    <scope>NUCLEOTIDE SEQUENCE [LARGE SCALE GENOMIC DNA]</scope>
    <source>
        <strain evidence="11">C5 / ATCC 48332 / race O</strain>
    </source>
</reference>
<organism evidence="10 11">
    <name type="scientific">Cochliobolus heterostrophus (strain C5 / ATCC 48332 / race O)</name>
    <name type="common">Southern corn leaf blight fungus</name>
    <name type="synonym">Bipolaris maydis</name>
    <dbReference type="NCBI Taxonomy" id="701091"/>
    <lineage>
        <taxon>Eukaryota</taxon>
        <taxon>Fungi</taxon>
        <taxon>Dikarya</taxon>
        <taxon>Ascomycota</taxon>
        <taxon>Pezizomycotina</taxon>
        <taxon>Dothideomycetes</taxon>
        <taxon>Pleosporomycetidae</taxon>
        <taxon>Pleosporales</taxon>
        <taxon>Pleosporineae</taxon>
        <taxon>Pleosporaceae</taxon>
        <taxon>Bipolaris</taxon>
    </lineage>
</organism>
<comment type="similarity">
    <text evidence="8">Belongs to the class I-like SAM-binding methyltransferase superfamily. C5-methyltransferase family.</text>
</comment>
<dbReference type="Gene3D" id="2.30.30.490">
    <property type="match status" value="2"/>
</dbReference>
<dbReference type="PROSITE" id="PS51679">
    <property type="entry name" value="SAM_MT_C5"/>
    <property type="match status" value="1"/>
</dbReference>
<evidence type="ECO:0000259" key="9">
    <source>
        <dbReference type="PROSITE" id="PS51038"/>
    </source>
</evidence>
<dbReference type="HOGENOM" id="CLU_003836_1_1_1"/>
<dbReference type="PANTHER" id="PTHR10629:SF54">
    <property type="entry name" value="DNA METHYLTRANSFERASE DIM-2"/>
    <property type="match status" value="1"/>
</dbReference>
<evidence type="ECO:0000256" key="8">
    <source>
        <dbReference type="PROSITE-ProRule" id="PRU01016"/>
    </source>
</evidence>
<dbReference type="InterPro" id="IPR001025">
    <property type="entry name" value="BAH_dom"/>
</dbReference>
<dbReference type="InterPro" id="IPR001525">
    <property type="entry name" value="C5_MeTfrase"/>
</dbReference>
<dbReference type="InterPro" id="IPR050390">
    <property type="entry name" value="C5-Methyltransferase"/>
</dbReference>
<evidence type="ECO:0000313" key="11">
    <source>
        <dbReference type="Proteomes" id="UP000016936"/>
    </source>
</evidence>
<sequence>DYAQSQATGWSPPAPVTPELKAIHDIKIEWKKRIQTTHNEHKREKQRLVVDLHNFEIYRSPDYEKRAYELACLHFLGLPLNKKLCFDGFVRLGNIEHYVQGVPFQQCSIKDYTDKQNPEVTSYIQSEIAANDKEYDIWYRLTQPTPQYQRLQDAFLWIAQLGKHVLHYMESASRSLACFREDFHTFLKDSFSDNRDFEKWHATFRNQVDFRVAVVTYIEYLYKEASHRPNPNQFIGQPLWVECMAKPVTPNNLRKTGPEQTVATPTVYACFKDMYFGKQIRPQAPSKEVLDKQETRKKKLGFLKTPSASLSYADLSKTCQPYGESQVMVGDVVAVVPDKEDSKLWKYTKRNWLAYVQRTQTLDNGIQQLFVVWLYWPHDTNIAKAYYPLENEVFLSDHCNCTERALLSTEVKGKYDIDWCPSIINAKRLFVRQKYITEGSSFVSMKDNDKTCSCHKETTRSPCATTYKSGDTVYLKPSKNHQLLEPVVIQQIDQKKGSVTVRKLLRLERDCAELAKNLHRSNIAPNELVLTDEYSETKSDRLERHCSIRFVSKSDVTTNKVPFPYNRQGAGHLWFISMGLSVKDDQKRLVYLRRLPCNVRQRTKIGLDTKLRGVSLFGGGGVLDRGLEEGGAVEFRTVVDSSQHAIRTQQANINNHTTVCLYCGSVNTFLDSALKGDTNFIVRVGDVDFIAAGCPCVAFSGLQQNPLSLSSLQNASLISTFCSFVDLYRPLYGVLENVLNISSERAGSALSQMVACLVSLGYQVSHYIMDSWNYGSAQRRSRAVVTIAAPGLQPIVQPYHTHSRSDEEVRSRSLGQLPNGEFCAGRQHYPTPFYHVPAETVSSGLPNIGYSTAQTCIPYPDHRIPNVPTRKDRALLDCIPKEPPGCGYKEAEDLGLIPLHLRRKREIGKSYQRIKKDGLVPTITTGASISDSRNGAVMHWEEPRTISLQEARRAQGIPDAEPIIGTIRDQWRIAGNGVDRKVGFAIGLGLLQAVESNDLEFTSTG</sequence>
<dbReference type="EC" id="2.1.1.37" evidence="2"/>
<evidence type="ECO:0000256" key="7">
    <source>
        <dbReference type="ARBA" id="ARBA00023242"/>
    </source>
</evidence>
<dbReference type="GO" id="GO:0003886">
    <property type="term" value="F:DNA (cytosine-5-)-methyltransferase activity"/>
    <property type="evidence" value="ECO:0007669"/>
    <property type="project" value="UniProtKB-EC"/>
</dbReference>
<dbReference type="STRING" id="701091.M2V515"/>
<dbReference type="Gene3D" id="3.90.120.10">
    <property type="entry name" value="DNA Methylase, subunit A, domain 2"/>
    <property type="match status" value="1"/>
</dbReference>
<dbReference type="GO" id="GO:0032259">
    <property type="term" value="P:methylation"/>
    <property type="evidence" value="ECO:0007669"/>
    <property type="project" value="UniProtKB-KW"/>
</dbReference>
<dbReference type="InterPro" id="IPR043151">
    <property type="entry name" value="BAH_sf"/>
</dbReference>
<dbReference type="PROSITE" id="PS51038">
    <property type="entry name" value="BAH"/>
    <property type="match status" value="2"/>
</dbReference>
<name>M2V515_COCH5</name>
<dbReference type="Pfam" id="PF00145">
    <property type="entry name" value="DNA_methylase"/>
    <property type="match status" value="1"/>
</dbReference>
<dbReference type="Pfam" id="PF25423">
    <property type="entry name" value="DUF7893"/>
    <property type="match status" value="1"/>
</dbReference>
<dbReference type="InterPro" id="IPR057215">
    <property type="entry name" value="DUF7893"/>
</dbReference>
<reference evidence="11" key="2">
    <citation type="journal article" date="2013" name="PLoS Genet.">
        <title>Comparative genome structure, secondary metabolite, and effector coding capacity across Cochliobolus pathogens.</title>
        <authorList>
            <person name="Condon B.J."/>
            <person name="Leng Y."/>
            <person name="Wu D."/>
            <person name="Bushley K.E."/>
            <person name="Ohm R.A."/>
            <person name="Otillar R."/>
            <person name="Martin J."/>
            <person name="Schackwitz W."/>
            <person name="Grimwood J."/>
            <person name="MohdZainudin N."/>
            <person name="Xue C."/>
            <person name="Wang R."/>
            <person name="Manning V.A."/>
            <person name="Dhillon B."/>
            <person name="Tu Z.J."/>
            <person name="Steffenson B.J."/>
            <person name="Salamov A."/>
            <person name="Sun H."/>
            <person name="Lowry S."/>
            <person name="LaButti K."/>
            <person name="Han J."/>
            <person name="Copeland A."/>
            <person name="Lindquist E."/>
            <person name="Barry K."/>
            <person name="Schmutz J."/>
            <person name="Baker S.E."/>
            <person name="Ciuffetti L.M."/>
            <person name="Grigoriev I.V."/>
            <person name="Zhong S."/>
            <person name="Turgeon B.G."/>
        </authorList>
    </citation>
    <scope>NUCLEOTIDE SEQUENCE [LARGE SCALE GENOMIC DNA]</scope>
    <source>
        <strain evidence="11">C5 / ATCC 48332 / race O</strain>
    </source>
</reference>
<keyword evidence="6" id="KW-0238">DNA-binding</keyword>
<dbReference type="AlphaFoldDB" id="M2V515"/>
<evidence type="ECO:0000256" key="4">
    <source>
        <dbReference type="ARBA" id="ARBA00022679"/>
    </source>
</evidence>
<dbReference type="Proteomes" id="UP000016936">
    <property type="component" value="Unassembled WGS sequence"/>
</dbReference>
<protein>
    <recommendedName>
        <fullName evidence="2">DNA (cytosine-5-)-methyltransferase</fullName>
        <ecNumber evidence="2">2.1.1.37</ecNumber>
    </recommendedName>
</protein>
<dbReference type="GO" id="GO:0003682">
    <property type="term" value="F:chromatin binding"/>
    <property type="evidence" value="ECO:0007669"/>
    <property type="project" value="InterPro"/>
</dbReference>
<dbReference type="SUPFAM" id="SSF53335">
    <property type="entry name" value="S-adenosyl-L-methionine-dependent methyltransferases"/>
    <property type="match status" value="1"/>
</dbReference>
<dbReference type="OrthoDB" id="5376140at2759"/>
<keyword evidence="3 8" id="KW-0489">Methyltransferase</keyword>
<keyword evidence="11" id="KW-1185">Reference proteome</keyword>
<feature type="domain" description="BAH" evidence="9">
    <location>
        <begin position="325"/>
        <end position="446"/>
    </location>
</feature>
<evidence type="ECO:0000256" key="5">
    <source>
        <dbReference type="ARBA" id="ARBA00022691"/>
    </source>
</evidence>
<gene>
    <name evidence="10" type="ORF">COCHEDRAFT_1043573</name>
</gene>
<dbReference type="eggNOG" id="ENOG502R6QN">
    <property type="taxonomic scope" value="Eukaryota"/>
</dbReference>
<accession>M2V515</accession>
<dbReference type="GO" id="GO:0003677">
    <property type="term" value="F:DNA binding"/>
    <property type="evidence" value="ECO:0007669"/>
    <property type="project" value="UniProtKB-KW"/>
</dbReference>
<keyword evidence="5 8" id="KW-0949">S-adenosyl-L-methionine</keyword>
<evidence type="ECO:0000256" key="6">
    <source>
        <dbReference type="ARBA" id="ARBA00023125"/>
    </source>
</evidence>
<evidence type="ECO:0000256" key="2">
    <source>
        <dbReference type="ARBA" id="ARBA00011975"/>
    </source>
</evidence>
<dbReference type="Gene3D" id="3.40.50.150">
    <property type="entry name" value="Vaccinia Virus protein VP39"/>
    <property type="match status" value="1"/>
</dbReference>
<dbReference type="InterPro" id="IPR029063">
    <property type="entry name" value="SAM-dependent_MTases_sf"/>
</dbReference>
<dbReference type="GO" id="GO:0044027">
    <property type="term" value="P:negative regulation of gene expression via chromosomal CpG island methylation"/>
    <property type="evidence" value="ECO:0007669"/>
    <property type="project" value="TreeGrafter"/>
</dbReference>